<feature type="chain" id="PRO_5012541374" evidence="2">
    <location>
        <begin position="21"/>
        <end position="406"/>
    </location>
</feature>
<keyword evidence="2" id="KW-0732">Signal</keyword>
<proteinExistence type="predicted"/>
<sequence>MKVASLLLLLFSTLLLAIDAGYIDSFIRHRVQSYEQTVASFLKTALCFYCPALGRDLNMFIAPCGIGCKKKVGSDSSVGVGISFDPKSDGNKGGKEDDEDENCNLDKNGKDNKDCKTGCAGIAGWDVDGFAGDQDLQQRGLSGFRTRAIETSILEKRGKKDIKMCGIEVKTDYFPSSGSLMTNTRNIGRDIVYAYKDPMSCSNFDFKRRPNTEYSSPAYRGLKENLKKEESLFSPDFFWPYDDASLPLAAPFWPNMRGISIRCPAATPDGDWYFVGDPTTASHAEFIGEPLCEAERKQKIEENGKGAFRSVPNREKANLLLIAMAHALRHVPAIRYIEEYQNKIKRRFKVGYYAARVDKYLREGALAEPGPEKDRLELEVGDWRLDEEVERLWRDVLGPDGTIVYC</sequence>
<evidence type="ECO:0000256" key="2">
    <source>
        <dbReference type="SAM" id="SignalP"/>
    </source>
</evidence>
<dbReference type="OrthoDB" id="4170083at2759"/>
<dbReference type="EMBL" id="PDNA01000020">
    <property type="protein sequence ID" value="PGH23756.1"/>
    <property type="molecule type" value="Genomic_DNA"/>
</dbReference>
<evidence type="ECO:0000256" key="1">
    <source>
        <dbReference type="SAM" id="MobiDB-lite"/>
    </source>
</evidence>
<dbReference type="AlphaFoldDB" id="A0A2B7YQ05"/>
<comment type="caution">
    <text evidence="3">The sequence shown here is derived from an EMBL/GenBank/DDBJ whole genome shotgun (WGS) entry which is preliminary data.</text>
</comment>
<protein>
    <submittedName>
        <fullName evidence="3">Uncharacterized protein</fullName>
    </submittedName>
</protein>
<dbReference type="Proteomes" id="UP000224634">
    <property type="component" value="Unassembled WGS sequence"/>
</dbReference>
<organism evidence="3 4">
    <name type="scientific">Polytolypa hystricis (strain UAMH7299)</name>
    <dbReference type="NCBI Taxonomy" id="1447883"/>
    <lineage>
        <taxon>Eukaryota</taxon>
        <taxon>Fungi</taxon>
        <taxon>Dikarya</taxon>
        <taxon>Ascomycota</taxon>
        <taxon>Pezizomycotina</taxon>
        <taxon>Eurotiomycetes</taxon>
        <taxon>Eurotiomycetidae</taxon>
        <taxon>Onygenales</taxon>
        <taxon>Onygenales incertae sedis</taxon>
        <taxon>Polytolypa</taxon>
    </lineage>
</organism>
<keyword evidence="4" id="KW-1185">Reference proteome</keyword>
<evidence type="ECO:0000313" key="3">
    <source>
        <dbReference type="EMBL" id="PGH23756.1"/>
    </source>
</evidence>
<gene>
    <name evidence="3" type="ORF">AJ80_02186</name>
</gene>
<feature type="signal peptide" evidence="2">
    <location>
        <begin position="1"/>
        <end position="20"/>
    </location>
</feature>
<feature type="compositionally biased region" description="Basic and acidic residues" evidence="1">
    <location>
        <begin position="86"/>
        <end position="95"/>
    </location>
</feature>
<feature type="region of interest" description="Disordered" evidence="1">
    <location>
        <begin position="83"/>
        <end position="106"/>
    </location>
</feature>
<evidence type="ECO:0000313" key="4">
    <source>
        <dbReference type="Proteomes" id="UP000224634"/>
    </source>
</evidence>
<reference evidence="3 4" key="1">
    <citation type="submission" date="2017-10" db="EMBL/GenBank/DDBJ databases">
        <title>Comparative genomics in systemic dimorphic fungi from Ajellomycetaceae.</title>
        <authorList>
            <person name="Munoz J.F."/>
            <person name="Mcewen J.G."/>
            <person name="Clay O.K."/>
            <person name="Cuomo C.A."/>
        </authorList>
    </citation>
    <scope>NUCLEOTIDE SEQUENCE [LARGE SCALE GENOMIC DNA]</scope>
    <source>
        <strain evidence="3 4">UAMH7299</strain>
    </source>
</reference>
<name>A0A2B7YQ05_POLH7</name>
<accession>A0A2B7YQ05</accession>
<dbReference type="STRING" id="1447883.A0A2B7YQ05"/>